<dbReference type="SUPFAM" id="SSF50969">
    <property type="entry name" value="YVTN repeat-like/Quinoprotein amine dehydrogenase"/>
    <property type="match status" value="1"/>
</dbReference>
<dbReference type="SMART" id="SM00320">
    <property type="entry name" value="WD40"/>
    <property type="match status" value="16"/>
</dbReference>
<evidence type="ECO:0000313" key="5">
    <source>
        <dbReference type="EMBL" id="CAK69830.1"/>
    </source>
</evidence>
<keyword evidence="6" id="KW-1185">Reference proteome</keyword>
<dbReference type="EMBL" id="CT868073">
    <property type="protein sequence ID" value="CAK69830.1"/>
    <property type="molecule type" value="Genomic_DNA"/>
</dbReference>
<dbReference type="SUPFAM" id="SSF50978">
    <property type="entry name" value="WD40 repeat-like"/>
    <property type="match status" value="2"/>
</dbReference>
<dbReference type="InParanoid" id="A0CGB3"/>
<dbReference type="InterPro" id="IPR019775">
    <property type="entry name" value="WD40_repeat_CS"/>
</dbReference>
<dbReference type="RefSeq" id="XP_001437227.1">
    <property type="nucleotide sequence ID" value="XM_001437190.1"/>
</dbReference>
<dbReference type="PANTHER" id="PTHR44129">
    <property type="entry name" value="WD REPEAT-CONTAINING PROTEIN POP1"/>
    <property type="match status" value="1"/>
</dbReference>
<dbReference type="HOGENOM" id="CLU_000290_0_0_1"/>
<dbReference type="InterPro" id="IPR001680">
    <property type="entry name" value="WD40_rpt"/>
</dbReference>
<evidence type="ECO:0000256" key="1">
    <source>
        <dbReference type="ARBA" id="ARBA00022574"/>
    </source>
</evidence>
<dbReference type="eggNOG" id="KOG0279">
    <property type="taxonomic scope" value="Eukaryota"/>
</dbReference>
<reference evidence="5 6" key="1">
    <citation type="journal article" date="2006" name="Nature">
        <title>Global trends of whole-genome duplications revealed by the ciliate Paramecium tetraurelia.</title>
        <authorList>
            <consortium name="Genoscope"/>
            <person name="Aury J.-M."/>
            <person name="Jaillon O."/>
            <person name="Duret L."/>
            <person name="Noel B."/>
            <person name="Jubin C."/>
            <person name="Porcel B.M."/>
            <person name="Segurens B."/>
            <person name="Daubin V."/>
            <person name="Anthouard V."/>
            <person name="Aiach N."/>
            <person name="Arnaiz O."/>
            <person name="Billaut A."/>
            <person name="Beisson J."/>
            <person name="Blanc I."/>
            <person name="Bouhouche K."/>
            <person name="Camara F."/>
            <person name="Duharcourt S."/>
            <person name="Guigo R."/>
            <person name="Gogendeau D."/>
            <person name="Katinka M."/>
            <person name="Keller A.-M."/>
            <person name="Kissmehl R."/>
            <person name="Klotz C."/>
            <person name="Koll F."/>
            <person name="Le Moue A."/>
            <person name="Lepere C."/>
            <person name="Malinsky S."/>
            <person name="Nowacki M."/>
            <person name="Nowak J.K."/>
            <person name="Plattner H."/>
            <person name="Poulain J."/>
            <person name="Ruiz F."/>
            <person name="Serrano V."/>
            <person name="Zagulski M."/>
            <person name="Dessen P."/>
            <person name="Betermier M."/>
            <person name="Weissenbach J."/>
            <person name="Scarpelli C."/>
            <person name="Schachter V."/>
            <person name="Sperling L."/>
            <person name="Meyer E."/>
            <person name="Cohen J."/>
            <person name="Wincker P."/>
        </authorList>
    </citation>
    <scope>NUCLEOTIDE SEQUENCE [LARGE SCALE GENOMIC DNA]</scope>
    <source>
        <strain evidence="5 6">Stock d4-2</strain>
    </source>
</reference>
<evidence type="ECO:0000259" key="4">
    <source>
        <dbReference type="Pfam" id="PF05729"/>
    </source>
</evidence>
<proteinExistence type="predicted"/>
<dbReference type="InterPro" id="IPR050349">
    <property type="entry name" value="WD_LIS1/nudF_dynein_reg"/>
</dbReference>
<dbReference type="InterPro" id="IPR011047">
    <property type="entry name" value="Quinoprotein_ADH-like_sf"/>
</dbReference>
<dbReference type="SUPFAM" id="SSF50998">
    <property type="entry name" value="Quinoprotein alcohol dehydrogenase-like"/>
    <property type="match status" value="2"/>
</dbReference>
<dbReference type="Proteomes" id="UP000000600">
    <property type="component" value="Unassembled WGS sequence"/>
</dbReference>
<feature type="domain" description="NACHT" evidence="4">
    <location>
        <begin position="1072"/>
        <end position="1237"/>
    </location>
</feature>
<dbReference type="Pfam" id="PF05729">
    <property type="entry name" value="NACHT"/>
    <property type="match status" value="1"/>
</dbReference>
<dbReference type="GeneID" id="5023012"/>
<evidence type="ECO:0000256" key="3">
    <source>
        <dbReference type="PROSITE-ProRule" id="PRU00221"/>
    </source>
</evidence>
<dbReference type="KEGG" id="ptm:GSPATT00038275001"/>
<feature type="repeat" description="WD" evidence="3">
    <location>
        <begin position="2074"/>
        <end position="2115"/>
    </location>
</feature>
<evidence type="ECO:0000313" key="6">
    <source>
        <dbReference type="Proteomes" id="UP000000600"/>
    </source>
</evidence>
<dbReference type="InterPro" id="IPR007111">
    <property type="entry name" value="NACHT_NTPase"/>
</dbReference>
<dbReference type="InterPro" id="IPR011044">
    <property type="entry name" value="Quino_amine_DH_bsu"/>
</dbReference>
<feature type="repeat" description="WD" evidence="3">
    <location>
        <begin position="2116"/>
        <end position="2149"/>
    </location>
</feature>
<dbReference type="InterPro" id="IPR036322">
    <property type="entry name" value="WD40_repeat_dom_sf"/>
</dbReference>
<organism evidence="5 6">
    <name type="scientific">Paramecium tetraurelia</name>
    <dbReference type="NCBI Taxonomy" id="5888"/>
    <lineage>
        <taxon>Eukaryota</taxon>
        <taxon>Sar</taxon>
        <taxon>Alveolata</taxon>
        <taxon>Ciliophora</taxon>
        <taxon>Intramacronucleata</taxon>
        <taxon>Oligohymenophorea</taxon>
        <taxon>Peniculida</taxon>
        <taxon>Parameciidae</taxon>
        <taxon>Paramecium</taxon>
    </lineage>
</organism>
<keyword evidence="1 3" id="KW-0853">WD repeat</keyword>
<protein>
    <recommendedName>
        <fullName evidence="4">NACHT domain-containing protein</fullName>
    </recommendedName>
</protein>
<dbReference type="PROSITE" id="PS00678">
    <property type="entry name" value="WD_REPEATS_1"/>
    <property type="match status" value="4"/>
</dbReference>
<dbReference type="Pfam" id="PF00400">
    <property type="entry name" value="WD40"/>
    <property type="match status" value="7"/>
</dbReference>
<feature type="repeat" description="WD" evidence="3">
    <location>
        <begin position="2606"/>
        <end position="2637"/>
    </location>
</feature>
<dbReference type="InterPro" id="IPR015943">
    <property type="entry name" value="WD40/YVTN_repeat-like_dom_sf"/>
</dbReference>
<keyword evidence="2" id="KW-0677">Repeat</keyword>
<dbReference type="eggNOG" id="KOG0266">
    <property type="taxonomic scope" value="Eukaryota"/>
</dbReference>
<dbReference type="Gene3D" id="2.160.20.80">
    <property type="entry name" value="E3 ubiquitin-protein ligase SopA"/>
    <property type="match status" value="1"/>
</dbReference>
<dbReference type="OMA" id="QNINIFH"/>
<feature type="repeat" description="WD" evidence="3">
    <location>
        <begin position="1764"/>
        <end position="1805"/>
    </location>
</feature>
<name>A0CGB3_PARTE</name>
<feature type="repeat" description="WD" evidence="3">
    <location>
        <begin position="2891"/>
        <end position="2925"/>
    </location>
</feature>
<dbReference type="PROSITE" id="PS50082">
    <property type="entry name" value="WD_REPEATS_2"/>
    <property type="match status" value="6"/>
</dbReference>
<dbReference type="SUPFAM" id="SSF52540">
    <property type="entry name" value="P-loop containing nucleoside triphosphate hydrolases"/>
    <property type="match status" value="1"/>
</dbReference>
<feature type="repeat" description="WD" evidence="3">
    <location>
        <begin position="3056"/>
        <end position="3087"/>
    </location>
</feature>
<sequence length="3262" mass="382087">MIKTCIVHCRTNSGKSQELAISIMCGLMSSISQLKPSDELINSIIEGGKLLLLNFYDKQIQNPLKIYEIYYFFENLKWSILSQLTLGYSIQNIIITIQDAYLKYIKFSQDWMLHYCWINLISDLMCFRPIIQKNQIASFTQQGTSDQEVWELLINENAIIQLPYKKFVAKLKIFEEKIIIFKKFRALKLFQEYLIHNQEEIQLLPNYINFNFNVKKGEQLNHLELFIQLLTNQSNLEILKALITQLRTSKEQIISNLEAVKQQVSQHNALLSKNNQIEIKINRQEIMFLMRQIKQSSFLLQCLTNEINLLINKEILTNSIIQKIVLNNVENLDEKQNVQKLQILAAIQEVENKHMIEFLNNLQLVSRFWIQICQFTTISHDELIINDLQLEQYFEPQINQNIIIINNINNYLDNFVVQVSTIKRNVLSILGQKQLKGFMKEHISQKNIAKQITKLLNPNLILFMVNEIQVHFQAMLNDTLQIEQESDIRKILMMIYSNLNIYKGLIMILKLHQRKIISLETSLKGVFANTNFEVERQFQNEKDINEYIKSQIIDKKEKLQIVFKKYQNVEFTNDILIDFNKISNQIIKEKIEIQKKDWQEQIKVHYTLLLSKIQMKLELIGLVQDRNVIYQEIITLLDNQLQLINQIDKKQDIKQSTKDQVELHQAEILKLQMKDLFDFDRVFQMIDSLINKSKMLKRIFQQHLLDASCQNQQLNLQLLSNLKNAFKESLNQAFLDLVKQTLECCQKINKDEQLILDEDFMIKLQSQPNLEQVPVITQMINFNTLFLENQEVQDKDAKVDKIQDMIMQFTNAMKMNYKEGLSDMFQNSSYKVRELLVFNLIKMQSIVQEQTISGFCDNLLRQIWIIEKHPSVRNLLKNEEMIMMQKGLFSKDLQNFSDELKKEMQSRLRQIQQLETQVLLSENQDEMKIKLQQAYDNYEIYLDNITDMSQRLDISLIFLREISKDLKNIKSSIDQVLESVKRVQDDVRRLRGKNFQELLNIRKQKVQISMHEQQLDQVHIQITTQDYDPITGNKKTNSNGEFITFLIANRYDNFDGEVNEFLWSDYEKNKDIMLIKGKAGSGKSRASRNIEELIWSCDMIWPNWIPIYVSLPSLKDPNHNLIEQALESENYNFDKIQVREFKDAIINGNLKVVIILDSYDEMKFKCIGTNLYQTNRLIQDLNIQTSGQSVKIIITTREEILNSIGYQTWFYGQSIETLKEVEILPFSQEQSFQYIKIYVQISIKRTIKKFYEFLKQLKGQNFSLDEFRLVWSQLESTIYSIIQQQQNSEVLFQTQDVERFLQKIQQVEFFNFLSSNQMVSLKKELLQLWGEQRFLKVIYNINIFHLMGTPFMMEIIVYILPKMLQYYSQSNIIRVELQKNFMILKTEAQKSKDMIEKYCKRKINQVQNTEEQNYMKINPNEQKLELVILEQFTQIIEDLDNQNFFESFSLANSIEYINDTTLISNKHFKVRQDANFIVSAFNLNQFTAFDFYEIFVDFYHNQQLQKLKDLGKSLSHESFLSDLLDFSIYLALDMSQRQITQVNYKQKGKLHIQQAEEERRVEASWEDAYFSENQDDFEYKAILRKSMLINSKSGIYAFNHKSIQEYFVAYYLLNLITRIFIKEKLIVDEMALYKSSFNKDQFNLSQEHYSGTLDLLKPKVLKIEEIKNKLIQIVSLSKLDSDRKFIRSASNSLYLLSYLRAYFENFDLSNICLADTKLNGISFYKCNLNHTQFNNVEIDSCNFNCATIENSTWKNIICKEKPSLFGHKSKINQIAFSDDGNNLISSSEDGVITLWKLQGDGEPKSVCLPQNEKLQTFLKSNNFLVCLTQNSIYCFNSNDLSQMGQQLLQNYRYHNLYLSQDGKYLATKSSSEEIYFWQMQNLLKLQQQKYLSKGKNKDSIKCIAISSDSQLLATGGTKIKIWNANNIKDIQEIIEFQQQQQPINAIVFSKDSKVLVIGGNKRLDFLNIENLYQVYLLFSLDQQVTTNQISFSFDSKMIASMSKKNSLKLYDVQQILDQQDSFRIDTQLKIYLIEISPNSEILACCNQKNSEKEVLQIQIWGLNNLHQIRMLSKFVEQTEDILCLKFRNDNLVLGSASKDSTICLWDLQKQRLIIRLEAHTNQVLDFGFSIDGTKMVSCSLDKTIIFWNIINLDQKQVEIQMQLPIESNKICFWPNSQFAVSLQFKQSKEIKLLNSIECSLIQSLEIEEILLDIGFSQDGSIMASLSEIEILRIWKIFEKSIQIEKKIRLSNLQNIQKILYLNTQSIILSNYVAFQLNIQDEENIYMQHQFQFSSTSSYCLSVAQNQKFIAMGNSDGFEIINIEKQISPNNLYITTNCMDFQFSNDSSLLAVATISGAFIKHLKTNNIIHKLEQNCCCLSICFISQNQIVIGLDNNSLVLYDIKDSQSIEKLVNIQLPNNPQKMVFLEKRQQICIYSEIQCILLNLSILDQIQLIQIDKGNTSTDLIFDQDQLFIGIGYENHICFQSLQDAIRIEKTLKGDELKNCYYQNFSQNNSNLFIIVSQESIYTEFEINSAVILKQIDLKLKNFNFFTLNPQETQLIAIESYYCYKDDKQKQKSALIDLETNKIIQFFEVIEDATIQKLKQVIFSQDGLYFISSYSDLVIKLWDAKTCKLLSMFKSYTPTIEIIQVSKRGIIAQVSEKVIKLWNLKALKQQFEMDGHSDSVKSLCISPDGFQLISISNFEIIRWDLIELKKIDTLLKGRRLPTQVCFSPNCQYFTALDDQLGIHIWKLNTKYIIEHFYVVSCLSESDLALKIEQTQLFCKYKNPKLLIINLDQVCKQNKKLIFQENLSFPSRSFILSKNILIKTNPLEVIQINQSELKNEQMQGIQVNKVKYVAICENTLKLAIQDQDSIIIWSIDKKQKESILQEPQVSNKEVMSLVFSGNGKLLFSCYIDNKIYIWDVNDRFVLIKVQELFNLKLDYTIDNLSFYDTKSLQIFPVKDEEYGVLSQKYYGMYGFLSAMIVFQLGEVRILEETFDDPSILNNYSAGFNEANNLIAIQFDTYFNLYDISSKKSQLIAKLEGNSFKQKYQSQILAFSQNGNMLLSLGRNHTIRLWDIVDKNSIKVKINLTKPVEALSFQFLDSQTIRIFSKSGELIHQTISDFTEIGVIEDKQGFDFSTLNQQNEKPKYFCTFKYREDLKIFDTEKNELKYTLNNFSSRIMDLQFTPSKKQFIIGMDDGSILLYQIDKQTLKNYKLPICYYKFTKSSLIEAFYCRINQSIIQNNENENLEKLFIEKGAIK</sequence>
<dbReference type="OrthoDB" id="2443807at2759"/>
<dbReference type="STRING" id="5888.A0CGB3"/>
<dbReference type="Gene3D" id="2.130.10.10">
    <property type="entry name" value="YVTN repeat-like/Quinoprotein amine dehydrogenase"/>
    <property type="match status" value="7"/>
</dbReference>
<dbReference type="PROSITE" id="PS50294">
    <property type="entry name" value="WD_REPEATS_REGION"/>
    <property type="match status" value="2"/>
</dbReference>
<evidence type="ECO:0000256" key="2">
    <source>
        <dbReference type="ARBA" id="ARBA00022737"/>
    </source>
</evidence>
<gene>
    <name evidence="5" type="ORF">GSPATT00038275001</name>
</gene>
<dbReference type="InterPro" id="IPR027417">
    <property type="entry name" value="P-loop_NTPase"/>
</dbReference>
<accession>A0CGB3</accession>
<dbReference type="SUPFAM" id="SSF141571">
    <property type="entry name" value="Pentapeptide repeat-like"/>
    <property type="match status" value="1"/>
</dbReference>